<dbReference type="SUPFAM" id="SSF56801">
    <property type="entry name" value="Acetyl-CoA synthetase-like"/>
    <property type="match status" value="1"/>
</dbReference>
<comment type="caution">
    <text evidence="4">The sequence shown here is derived from an EMBL/GenBank/DDBJ whole genome shotgun (WGS) entry which is preliminary data.</text>
</comment>
<protein>
    <submittedName>
        <fullName evidence="4">Uncharacterized protein</fullName>
    </submittedName>
</protein>
<dbReference type="AlphaFoldDB" id="A0ABD3UEC9"/>
<dbReference type="PANTHER" id="PTHR42814:SF3">
    <property type="entry name" value="BETA-N-ACETYLHEXOSAMINIDASE"/>
    <property type="match status" value="1"/>
</dbReference>
<dbReference type="EMBL" id="JBJQND010000016">
    <property type="protein sequence ID" value="KAL3846745.1"/>
    <property type="molecule type" value="Genomic_DNA"/>
</dbReference>
<feature type="compositionally biased region" description="Low complexity" evidence="1">
    <location>
        <begin position="8"/>
        <end position="21"/>
    </location>
</feature>
<dbReference type="Pfam" id="PF00501">
    <property type="entry name" value="AMP-binding"/>
    <property type="match status" value="1"/>
</dbReference>
<evidence type="ECO:0000313" key="4">
    <source>
        <dbReference type="EMBL" id="KAL3846745.1"/>
    </source>
</evidence>
<sequence>MKEKRSDSSLPTLDPDDTALLIETSGSTGKPKLVVHSHRTMLMCGVHLQDSMGFTYHDIVYNDRMMQWLGRFPFQYLLNGVTTVTTDYRLESLKEQCMFAYSAMQQEKCNIACLLPVTLHGLAHTALENKSNFILDNIHTGGSPVATICLAVLGVEVKIIGTKGNIVERGQDDEIYARTPAMYKGYHNEFEKTKKSLNESWWFKTDDVGHITLEGELVARGRVSELIICGSAKVLPVKLEKIIRNHPDMYDVVVIPIPDPVKFQVACACIILRPNAETGIDDVKKFCESSEPDIAVK</sequence>
<dbReference type="PANTHER" id="PTHR42814">
    <property type="entry name" value="AMP-BINDING DOMAIN-CONTAINING PROTEIN"/>
    <property type="match status" value="1"/>
</dbReference>
<organism evidence="4 5">
    <name type="scientific">Sinanodonta woodiana</name>
    <name type="common">Chinese pond mussel</name>
    <name type="synonym">Anodonta woodiana</name>
    <dbReference type="NCBI Taxonomy" id="1069815"/>
    <lineage>
        <taxon>Eukaryota</taxon>
        <taxon>Metazoa</taxon>
        <taxon>Spiralia</taxon>
        <taxon>Lophotrochozoa</taxon>
        <taxon>Mollusca</taxon>
        <taxon>Bivalvia</taxon>
        <taxon>Autobranchia</taxon>
        <taxon>Heteroconchia</taxon>
        <taxon>Palaeoheterodonta</taxon>
        <taxon>Unionida</taxon>
        <taxon>Unionoidea</taxon>
        <taxon>Unionidae</taxon>
        <taxon>Unioninae</taxon>
        <taxon>Sinanodonta</taxon>
    </lineage>
</organism>
<dbReference type="Proteomes" id="UP001634394">
    <property type="component" value="Unassembled WGS sequence"/>
</dbReference>
<dbReference type="Gene3D" id="3.40.50.12780">
    <property type="entry name" value="N-terminal domain of ligase-like"/>
    <property type="match status" value="2"/>
</dbReference>
<dbReference type="Gene3D" id="3.30.300.30">
    <property type="match status" value="1"/>
</dbReference>
<evidence type="ECO:0000259" key="3">
    <source>
        <dbReference type="Pfam" id="PF13193"/>
    </source>
</evidence>
<dbReference type="InterPro" id="IPR025110">
    <property type="entry name" value="AMP-bd_C"/>
</dbReference>
<dbReference type="Pfam" id="PF13193">
    <property type="entry name" value="AMP-binding_C"/>
    <property type="match status" value="1"/>
</dbReference>
<keyword evidence="5" id="KW-1185">Reference proteome</keyword>
<feature type="domain" description="AMP-binding enzyme C-terminal" evidence="3">
    <location>
        <begin position="238"/>
        <end position="295"/>
    </location>
</feature>
<dbReference type="InterPro" id="IPR042099">
    <property type="entry name" value="ANL_N_sf"/>
</dbReference>
<gene>
    <name evidence="4" type="ORF">ACJMK2_017709</name>
</gene>
<dbReference type="InterPro" id="IPR045851">
    <property type="entry name" value="AMP-bd_C_sf"/>
</dbReference>
<evidence type="ECO:0000259" key="2">
    <source>
        <dbReference type="Pfam" id="PF00501"/>
    </source>
</evidence>
<feature type="domain" description="AMP-dependent synthetase/ligase" evidence="2">
    <location>
        <begin position="10"/>
        <end position="145"/>
    </location>
</feature>
<reference evidence="4 5" key="1">
    <citation type="submission" date="2024-11" db="EMBL/GenBank/DDBJ databases">
        <title>Chromosome-level genome assembly of the freshwater bivalve Anodonta woodiana.</title>
        <authorList>
            <person name="Chen X."/>
        </authorList>
    </citation>
    <scope>NUCLEOTIDE SEQUENCE [LARGE SCALE GENOMIC DNA]</scope>
    <source>
        <strain evidence="4">MN2024</strain>
        <tissue evidence="4">Gills</tissue>
    </source>
</reference>
<name>A0ABD3UEC9_SINWO</name>
<evidence type="ECO:0000256" key="1">
    <source>
        <dbReference type="SAM" id="MobiDB-lite"/>
    </source>
</evidence>
<accession>A0ABD3UEC9</accession>
<evidence type="ECO:0000313" key="5">
    <source>
        <dbReference type="Proteomes" id="UP001634394"/>
    </source>
</evidence>
<feature type="region of interest" description="Disordered" evidence="1">
    <location>
        <begin position="1"/>
        <end position="24"/>
    </location>
</feature>
<proteinExistence type="predicted"/>
<dbReference type="InterPro" id="IPR000873">
    <property type="entry name" value="AMP-dep_synth/lig_dom"/>
</dbReference>